<evidence type="ECO:0000256" key="8">
    <source>
        <dbReference type="ARBA" id="ARBA00023163"/>
    </source>
</evidence>
<dbReference type="SUPFAM" id="SSF46689">
    <property type="entry name" value="Homeodomain-like"/>
    <property type="match status" value="2"/>
</dbReference>
<evidence type="ECO:0000256" key="1">
    <source>
        <dbReference type="ARBA" id="ARBA00000086"/>
    </source>
</evidence>
<evidence type="ECO:0000256" key="4">
    <source>
        <dbReference type="ARBA" id="ARBA00022603"/>
    </source>
</evidence>
<dbReference type="Pfam" id="PF06029">
    <property type="entry name" value="AlkA_N"/>
    <property type="match status" value="1"/>
</dbReference>
<evidence type="ECO:0000256" key="2">
    <source>
        <dbReference type="ARBA" id="ARBA00001947"/>
    </source>
</evidence>
<dbReference type="InterPro" id="IPR051912">
    <property type="entry name" value="Alkylbase_DNA_Glycosylase/TA"/>
</dbReference>
<gene>
    <name evidence="11" type="ORF">ACFFLH_10490</name>
</gene>
<evidence type="ECO:0000256" key="6">
    <source>
        <dbReference type="ARBA" id="ARBA00023015"/>
    </source>
</evidence>
<dbReference type="PROSITE" id="PS01124">
    <property type="entry name" value="HTH_ARAC_FAMILY_2"/>
    <property type="match status" value="1"/>
</dbReference>
<dbReference type="PANTHER" id="PTHR43003">
    <property type="entry name" value="DNA-3-METHYLADENINE GLYCOSYLASE"/>
    <property type="match status" value="1"/>
</dbReference>
<keyword evidence="4" id="KW-0489">Methyltransferase</keyword>
<keyword evidence="5" id="KW-0227">DNA damage</keyword>
<dbReference type="Proteomes" id="UP001589628">
    <property type="component" value="Unassembled WGS sequence"/>
</dbReference>
<dbReference type="CDD" id="cd00056">
    <property type="entry name" value="ENDO3c"/>
    <property type="match status" value="1"/>
</dbReference>
<dbReference type="SMART" id="SM00342">
    <property type="entry name" value="HTH_ARAC"/>
    <property type="match status" value="1"/>
</dbReference>
<dbReference type="EMBL" id="JBHLZN010000003">
    <property type="protein sequence ID" value="MFB9886842.1"/>
    <property type="molecule type" value="Genomic_DNA"/>
</dbReference>
<dbReference type="Pfam" id="PF02805">
    <property type="entry name" value="Ada_Zn_binding"/>
    <property type="match status" value="1"/>
</dbReference>
<dbReference type="Gene3D" id="3.30.310.20">
    <property type="entry name" value="DNA-3-methyladenine glycosylase AlkA, N-terminal domain"/>
    <property type="match status" value="1"/>
</dbReference>
<proteinExistence type="predicted"/>
<dbReference type="InterPro" id="IPR018060">
    <property type="entry name" value="HTH_AraC"/>
</dbReference>
<dbReference type="SUPFAM" id="SSF55945">
    <property type="entry name" value="TATA-box binding protein-like"/>
    <property type="match status" value="1"/>
</dbReference>
<keyword evidence="12" id="KW-1185">Reference proteome</keyword>
<dbReference type="InterPro" id="IPR009057">
    <property type="entry name" value="Homeodomain-like_sf"/>
</dbReference>
<dbReference type="Gene3D" id="1.10.1670.10">
    <property type="entry name" value="Helix-hairpin-Helix base-excision DNA repair enzymes (C-terminal)"/>
    <property type="match status" value="1"/>
</dbReference>
<evidence type="ECO:0000313" key="12">
    <source>
        <dbReference type="Proteomes" id="UP001589628"/>
    </source>
</evidence>
<dbReference type="RefSeq" id="WP_027312324.1">
    <property type="nucleotide sequence ID" value="NZ_JBHLZN010000003.1"/>
</dbReference>
<dbReference type="EC" id="3.2.2.21" evidence="3"/>
<dbReference type="InterPro" id="IPR037046">
    <property type="entry name" value="AlkA_N_sf"/>
</dbReference>
<name>A0ABV5ZC22_9GAMM</name>
<dbReference type="InterPro" id="IPR004026">
    <property type="entry name" value="Ada_DNA_repair_Zn-bd"/>
</dbReference>
<dbReference type="Gene3D" id="1.10.340.30">
    <property type="entry name" value="Hypothetical protein, domain 2"/>
    <property type="match status" value="1"/>
</dbReference>
<dbReference type="SUPFAM" id="SSF48150">
    <property type="entry name" value="DNA-glycosylase"/>
    <property type="match status" value="1"/>
</dbReference>
<reference evidence="11 12" key="1">
    <citation type="submission" date="2024-09" db="EMBL/GenBank/DDBJ databases">
        <authorList>
            <person name="Sun Q."/>
            <person name="Mori K."/>
        </authorList>
    </citation>
    <scope>NUCLEOTIDE SEQUENCE [LARGE SCALE GENOMIC DNA]</scope>
    <source>
        <strain evidence="11 12">ATCC 51285</strain>
    </source>
</reference>
<dbReference type="InterPro" id="IPR035451">
    <property type="entry name" value="Ada-like_dom_sf"/>
</dbReference>
<keyword evidence="6" id="KW-0805">Transcription regulation</keyword>
<dbReference type="InterPro" id="IPR010316">
    <property type="entry name" value="AlkA_N"/>
</dbReference>
<keyword evidence="9" id="KW-0234">DNA repair</keyword>
<evidence type="ECO:0000256" key="7">
    <source>
        <dbReference type="ARBA" id="ARBA00023159"/>
    </source>
</evidence>
<evidence type="ECO:0000256" key="5">
    <source>
        <dbReference type="ARBA" id="ARBA00022763"/>
    </source>
</evidence>
<evidence type="ECO:0000256" key="9">
    <source>
        <dbReference type="ARBA" id="ARBA00023204"/>
    </source>
</evidence>
<feature type="domain" description="HTH araC/xylS-type" evidence="10">
    <location>
        <begin position="88"/>
        <end position="186"/>
    </location>
</feature>
<dbReference type="InterPro" id="IPR023170">
    <property type="entry name" value="HhH_base_excis_C"/>
</dbReference>
<dbReference type="Gene3D" id="1.10.10.60">
    <property type="entry name" value="Homeodomain-like"/>
    <property type="match status" value="1"/>
</dbReference>
<comment type="cofactor">
    <cofactor evidence="2">
        <name>Zn(2+)</name>
        <dbReference type="ChEBI" id="CHEBI:29105"/>
    </cofactor>
</comment>
<organism evidence="11 12">
    <name type="scientific">Balneatrix alpica</name>
    <dbReference type="NCBI Taxonomy" id="75684"/>
    <lineage>
        <taxon>Bacteria</taxon>
        <taxon>Pseudomonadati</taxon>
        <taxon>Pseudomonadota</taxon>
        <taxon>Gammaproteobacteria</taxon>
        <taxon>Oceanospirillales</taxon>
        <taxon>Balneatrichaceae</taxon>
        <taxon>Balneatrix</taxon>
    </lineage>
</organism>
<dbReference type="InterPro" id="IPR003265">
    <property type="entry name" value="HhH-GPD_domain"/>
</dbReference>
<dbReference type="Pfam" id="PF12833">
    <property type="entry name" value="HTH_18"/>
    <property type="match status" value="1"/>
</dbReference>
<sequence>MTPLDPQACYRALQSRDARFDGHFYVGVHSTGIYCRPICPARTPQAQGCSFFHHAAAAEAAGFRPCLRCRPELAPGLAQVDSRSELAQAALRLMERHLAELPDLHWLAARLGVSDRHLRRLFQSCWGMSANAMLQHRRLWLAKQLLTDTDLDQADIAVAVGLGSSRRLYDLFQRHYRLSPSQLRRQRSPQRSALCLPLGVRPPYDFAALIHFFSKRSVNGIEQVSQQSGEQCYRRTLRLYQQQQAIDGWLEVRFQPQSQRLLLQLAPQCAPVLADVLTRVRHLFDVDADPAPVQHCLGELARARPGLRVPGCFDSFESCCYAILGQQVSVQAARTLMARLSQAFGEPCASPWPELNRHFPRPERLAQLSVAELASQGMPGKRAATLLALARNWQQLNLYPGAPVEPALQSLQALPGIGPWTAHYIALRVLGWPDAFPHSDHGLKLALQASPTEILRQAEAWRPWRGYALMHLWQQLEPNE</sequence>
<comment type="catalytic activity">
    <reaction evidence="1">
        <text>Hydrolysis of alkylated DNA, releasing 3-methyladenine, 3-methylguanine, 7-methylguanine and 7-methyladenine.</text>
        <dbReference type="EC" id="3.2.2.21"/>
    </reaction>
</comment>
<dbReference type="Gene3D" id="3.40.10.10">
    <property type="entry name" value="DNA Methylphosphotriester Repair Domain"/>
    <property type="match status" value="1"/>
</dbReference>
<dbReference type="PANTHER" id="PTHR43003:SF13">
    <property type="entry name" value="DNA-3-METHYLADENINE GLYCOSYLASE 2"/>
    <property type="match status" value="1"/>
</dbReference>
<dbReference type="Pfam" id="PF00730">
    <property type="entry name" value="HhH-GPD"/>
    <property type="match status" value="1"/>
</dbReference>
<keyword evidence="7" id="KW-0010">Activator</keyword>
<evidence type="ECO:0000256" key="3">
    <source>
        <dbReference type="ARBA" id="ARBA00012000"/>
    </source>
</evidence>
<accession>A0ABV5ZC22</accession>
<keyword evidence="4" id="KW-0808">Transferase</keyword>
<dbReference type="SMART" id="SM00478">
    <property type="entry name" value="ENDO3c"/>
    <property type="match status" value="1"/>
</dbReference>
<dbReference type="InterPro" id="IPR011257">
    <property type="entry name" value="DNA_glycosylase"/>
</dbReference>
<protein>
    <recommendedName>
        <fullName evidence="3">DNA-3-methyladenine glycosylase II</fullName>
        <ecNumber evidence="3">3.2.2.21</ecNumber>
    </recommendedName>
</protein>
<evidence type="ECO:0000259" key="10">
    <source>
        <dbReference type="PROSITE" id="PS01124"/>
    </source>
</evidence>
<dbReference type="SUPFAM" id="SSF57884">
    <property type="entry name" value="Ada DNA repair protein, N-terminal domain (N-Ada 10)"/>
    <property type="match status" value="1"/>
</dbReference>
<evidence type="ECO:0000313" key="11">
    <source>
        <dbReference type="EMBL" id="MFB9886842.1"/>
    </source>
</evidence>
<dbReference type="SMART" id="SM01009">
    <property type="entry name" value="AlkA_N"/>
    <property type="match status" value="1"/>
</dbReference>
<keyword evidence="8" id="KW-0804">Transcription</keyword>
<comment type="caution">
    <text evidence="11">The sequence shown here is derived from an EMBL/GenBank/DDBJ whole genome shotgun (WGS) entry which is preliminary data.</text>
</comment>